<evidence type="ECO:0000256" key="7">
    <source>
        <dbReference type="SAM" id="Phobius"/>
    </source>
</evidence>
<organism evidence="9 10">
    <name type="scientific">Thyridium curvatum</name>
    <dbReference type="NCBI Taxonomy" id="1093900"/>
    <lineage>
        <taxon>Eukaryota</taxon>
        <taxon>Fungi</taxon>
        <taxon>Dikarya</taxon>
        <taxon>Ascomycota</taxon>
        <taxon>Pezizomycotina</taxon>
        <taxon>Sordariomycetes</taxon>
        <taxon>Sordariomycetidae</taxon>
        <taxon>Thyridiales</taxon>
        <taxon>Thyridiaceae</taxon>
        <taxon>Thyridium</taxon>
    </lineage>
</organism>
<dbReference type="SUPFAM" id="SSF103473">
    <property type="entry name" value="MFS general substrate transporter"/>
    <property type="match status" value="1"/>
</dbReference>
<dbReference type="Gene3D" id="1.20.1250.20">
    <property type="entry name" value="MFS general substrate transporter like domains"/>
    <property type="match status" value="2"/>
</dbReference>
<keyword evidence="10" id="KW-1185">Reference proteome</keyword>
<dbReference type="OrthoDB" id="2985014at2759"/>
<feature type="transmembrane region" description="Helical" evidence="7">
    <location>
        <begin position="239"/>
        <end position="262"/>
    </location>
</feature>
<feature type="transmembrane region" description="Helical" evidence="7">
    <location>
        <begin position="185"/>
        <end position="207"/>
    </location>
</feature>
<evidence type="ECO:0000256" key="2">
    <source>
        <dbReference type="ARBA" id="ARBA00022448"/>
    </source>
</evidence>
<dbReference type="InterPro" id="IPR011701">
    <property type="entry name" value="MFS"/>
</dbReference>
<dbReference type="GO" id="GO:0016020">
    <property type="term" value="C:membrane"/>
    <property type="evidence" value="ECO:0007669"/>
    <property type="project" value="UniProtKB-SubCell"/>
</dbReference>
<accession>A0A507AG18</accession>
<feature type="transmembrane region" description="Helical" evidence="7">
    <location>
        <begin position="527"/>
        <end position="546"/>
    </location>
</feature>
<feature type="transmembrane region" description="Helical" evidence="7">
    <location>
        <begin position="558"/>
        <end position="579"/>
    </location>
</feature>
<evidence type="ECO:0000256" key="6">
    <source>
        <dbReference type="SAM" id="MobiDB-lite"/>
    </source>
</evidence>
<feature type="transmembrane region" description="Helical" evidence="7">
    <location>
        <begin position="429"/>
        <end position="450"/>
    </location>
</feature>
<feature type="transmembrane region" description="Helical" evidence="7">
    <location>
        <begin position="395"/>
        <end position="417"/>
    </location>
</feature>
<keyword evidence="4 7" id="KW-1133">Transmembrane helix</keyword>
<dbReference type="PROSITE" id="PS50850">
    <property type="entry name" value="MFS"/>
    <property type="match status" value="1"/>
</dbReference>
<feature type="region of interest" description="Disordered" evidence="6">
    <location>
        <begin position="348"/>
        <end position="378"/>
    </location>
</feature>
<protein>
    <recommendedName>
        <fullName evidence="8">Major facilitator superfamily (MFS) profile domain-containing protein</fullName>
    </recommendedName>
</protein>
<feature type="compositionally biased region" description="Acidic residues" evidence="6">
    <location>
        <begin position="65"/>
        <end position="88"/>
    </location>
</feature>
<comment type="caution">
    <text evidence="9">The sequence shown here is derived from an EMBL/GenBank/DDBJ whole genome shotgun (WGS) entry which is preliminary data.</text>
</comment>
<dbReference type="Pfam" id="PF07690">
    <property type="entry name" value="MFS_1"/>
    <property type="match status" value="1"/>
</dbReference>
<dbReference type="Proteomes" id="UP000319257">
    <property type="component" value="Unassembled WGS sequence"/>
</dbReference>
<evidence type="ECO:0000313" key="9">
    <source>
        <dbReference type="EMBL" id="TPX07672.1"/>
    </source>
</evidence>
<keyword evidence="3 7" id="KW-0812">Transmembrane</keyword>
<dbReference type="InterPro" id="IPR036259">
    <property type="entry name" value="MFS_trans_sf"/>
</dbReference>
<feature type="transmembrane region" description="Helical" evidence="7">
    <location>
        <begin position="493"/>
        <end position="515"/>
    </location>
</feature>
<feature type="region of interest" description="Disordered" evidence="6">
    <location>
        <begin position="1"/>
        <end position="112"/>
    </location>
</feature>
<feature type="domain" description="Major facilitator superfamily (MFS) profile" evidence="8">
    <location>
        <begin position="146"/>
        <end position="585"/>
    </location>
</feature>
<dbReference type="FunFam" id="1.20.1250.20:FF:000013">
    <property type="entry name" value="MFS general substrate transporter"/>
    <property type="match status" value="1"/>
</dbReference>
<feature type="region of interest" description="Disordered" evidence="6">
    <location>
        <begin position="590"/>
        <end position="619"/>
    </location>
</feature>
<dbReference type="InParanoid" id="A0A507AG18"/>
<keyword evidence="5 7" id="KW-0472">Membrane</keyword>
<feature type="transmembrane region" description="Helical" evidence="7">
    <location>
        <begin position="462"/>
        <end position="481"/>
    </location>
</feature>
<feature type="transmembrane region" description="Helical" evidence="7">
    <location>
        <begin position="307"/>
        <end position="328"/>
    </location>
</feature>
<dbReference type="EMBL" id="SKBQ01000088">
    <property type="protein sequence ID" value="TPX07672.1"/>
    <property type="molecule type" value="Genomic_DNA"/>
</dbReference>
<dbReference type="GO" id="GO:0022857">
    <property type="term" value="F:transmembrane transporter activity"/>
    <property type="evidence" value="ECO:0007669"/>
    <property type="project" value="InterPro"/>
</dbReference>
<evidence type="ECO:0000256" key="1">
    <source>
        <dbReference type="ARBA" id="ARBA00004141"/>
    </source>
</evidence>
<dbReference type="AlphaFoldDB" id="A0A507AG18"/>
<keyword evidence="2" id="KW-0813">Transport</keyword>
<name>A0A507AG18_9PEZI</name>
<evidence type="ECO:0000256" key="4">
    <source>
        <dbReference type="ARBA" id="ARBA00022989"/>
    </source>
</evidence>
<dbReference type="PANTHER" id="PTHR43791">
    <property type="entry name" value="PERMEASE-RELATED"/>
    <property type="match status" value="1"/>
</dbReference>
<evidence type="ECO:0000256" key="3">
    <source>
        <dbReference type="ARBA" id="ARBA00022692"/>
    </source>
</evidence>
<feature type="compositionally biased region" description="Polar residues" evidence="6">
    <location>
        <begin position="11"/>
        <end position="28"/>
    </location>
</feature>
<proteinExistence type="predicted"/>
<sequence length="630" mass="68074">MAGVHRPGSPVSASDSSTRFTPAASSGSPDMRPEDYGPGAHGGGAIRRWQDGQAGHEEYEMDEFRPEDEEDDDDVAVTDDEDDESDDDGHDHHGRSGGSSSRGMMTRGRRKGGRSVAAASVATAESFELYTPDMERAVVRKFDRRLVVFVALLYMLSFLDRSNIGNARIAGMDEDLQTTPAWPSWYDWSLTSFYIAYIAFEWMSLLWRLIPAHIYVSMIVLSWGITASLQAIASSYPMLVALRFLLGIGEAGFTGIPFYLSFFFKRHELALRTAIFISAAPLATTFASSLAWLIIKLGQDGPIAPWRLLFLVEGFPSVVVAAIAWNVIPDSPETARYLTKEERRVARLRMRHEKPPSSSAAASKRTSKSSGGGSRRRPTAGAALRDALAVLADPVAWLTAAMFFLTNMAYASLPVFLPTILTQMGHSALTAQAMAAPPYLSAFLIVLATAHASDRIRSRSPLVAAHALASAAGYALLAFLPPSAGGAYDMARYLAVYPAAVGFFNVVVLLIAWTINNQAGEGRRGGAFALFQLVGQCGPLVGTRLYPLSEGPLYLRGMRVMAGAMLGVALLAGALRLYLVRLNGKLDDAAAGGSGSGRPGEVGEAEEEEGLVGRGRKRRRGEEEAFRYML</sequence>
<reference evidence="9 10" key="1">
    <citation type="submission" date="2019-06" db="EMBL/GenBank/DDBJ databases">
        <title>Draft genome sequence of the filamentous fungus Phialemoniopsis curvata isolated from diesel fuel.</title>
        <authorList>
            <person name="Varaljay V.A."/>
            <person name="Lyon W.J."/>
            <person name="Crouch A.L."/>
            <person name="Drake C.E."/>
            <person name="Hollomon J.M."/>
            <person name="Nadeau L.J."/>
            <person name="Nunn H.S."/>
            <person name="Stevenson B.S."/>
            <person name="Bojanowski C.L."/>
            <person name="Crookes-Goodson W.J."/>
        </authorList>
    </citation>
    <scope>NUCLEOTIDE SEQUENCE [LARGE SCALE GENOMIC DNA]</scope>
    <source>
        <strain evidence="9 10">D216</strain>
    </source>
</reference>
<feature type="compositionally biased region" description="Basic and acidic residues" evidence="6">
    <location>
        <begin position="48"/>
        <end position="64"/>
    </location>
</feature>
<dbReference type="PANTHER" id="PTHR43791:SF27">
    <property type="entry name" value="TRANSPORTER, PUTATIVE (AFU_ORTHOLOGUE AFUA_2G15730)-RELATED"/>
    <property type="match status" value="1"/>
</dbReference>
<feature type="transmembrane region" description="Helical" evidence="7">
    <location>
        <begin position="214"/>
        <end position="233"/>
    </location>
</feature>
<comment type="subcellular location">
    <subcellularLocation>
        <location evidence="1">Membrane</location>
        <topology evidence="1">Multi-pass membrane protein</topology>
    </subcellularLocation>
</comment>
<evidence type="ECO:0000259" key="8">
    <source>
        <dbReference type="PROSITE" id="PS50850"/>
    </source>
</evidence>
<feature type="transmembrane region" description="Helical" evidence="7">
    <location>
        <begin position="274"/>
        <end position="295"/>
    </location>
</feature>
<dbReference type="RefSeq" id="XP_030989383.1">
    <property type="nucleotide sequence ID" value="XM_031133313.1"/>
</dbReference>
<gene>
    <name evidence="9" type="ORF">E0L32_010670</name>
</gene>
<feature type="transmembrane region" description="Helical" evidence="7">
    <location>
        <begin position="146"/>
        <end position="165"/>
    </location>
</feature>
<dbReference type="FunFam" id="1.20.1250.20:FF:000018">
    <property type="entry name" value="MFS transporter permease"/>
    <property type="match status" value="1"/>
</dbReference>
<evidence type="ECO:0000313" key="10">
    <source>
        <dbReference type="Proteomes" id="UP000319257"/>
    </source>
</evidence>
<evidence type="ECO:0000256" key="5">
    <source>
        <dbReference type="ARBA" id="ARBA00023136"/>
    </source>
</evidence>
<dbReference type="InterPro" id="IPR020846">
    <property type="entry name" value="MFS_dom"/>
</dbReference>
<dbReference type="GeneID" id="41978117"/>